<evidence type="ECO:0000259" key="2">
    <source>
        <dbReference type="Pfam" id="PF18803"/>
    </source>
</evidence>
<organism evidence="3 4">
    <name type="scientific">Psilocybe cyanescens</name>
    <dbReference type="NCBI Taxonomy" id="93625"/>
    <lineage>
        <taxon>Eukaryota</taxon>
        <taxon>Fungi</taxon>
        <taxon>Dikarya</taxon>
        <taxon>Basidiomycota</taxon>
        <taxon>Agaricomycotina</taxon>
        <taxon>Agaricomycetes</taxon>
        <taxon>Agaricomycetidae</taxon>
        <taxon>Agaricales</taxon>
        <taxon>Agaricineae</taxon>
        <taxon>Strophariaceae</taxon>
        <taxon>Psilocybe</taxon>
    </lineage>
</organism>
<evidence type="ECO:0000256" key="1">
    <source>
        <dbReference type="SAM" id="MobiDB-lite"/>
    </source>
</evidence>
<dbReference type="InterPro" id="IPR041457">
    <property type="entry name" value="CxC2_KDZ-assoc"/>
</dbReference>
<sequence>MARGPKTDANPRQPKKPRLPQFRTARSQNTAQRSATDTSSVLSLQQSHCRKLTTQERECHCTASMHEETPPPELPMPEEIPSPPQVETLPLLPLASTKACPKLKQKHVNTTQVGVFPVVPLTIFLTIHLPQSGLQEWLNLWNSCLDEILCHDGPVDTSFECGTCSMNNALFRCKDCGHGCTMFCDRCIIEKHMELELHQVEKWNGSFFEKAPLCNLGLRIQLGHDGGQCPLPVLGPQNFIVFDLSGAHQVNVNFCGC</sequence>
<dbReference type="AlphaFoldDB" id="A0A409W344"/>
<feature type="compositionally biased region" description="Polar residues" evidence="1">
    <location>
        <begin position="24"/>
        <end position="45"/>
    </location>
</feature>
<evidence type="ECO:0000313" key="4">
    <source>
        <dbReference type="Proteomes" id="UP000283269"/>
    </source>
</evidence>
<reference evidence="3 4" key="1">
    <citation type="journal article" date="2018" name="Evol. Lett.">
        <title>Horizontal gene cluster transfer increased hallucinogenic mushroom diversity.</title>
        <authorList>
            <person name="Reynolds H.T."/>
            <person name="Vijayakumar V."/>
            <person name="Gluck-Thaler E."/>
            <person name="Korotkin H.B."/>
            <person name="Matheny P.B."/>
            <person name="Slot J.C."/>
        </authorList>
    </citation>
    <scope>NUCLEOTIDE SEQUENCE [LARGE SCALE GENOMIC DNA]</scope>
    <source>
        <strain evidence="3 4">2631</strain>
    </source>
</reference>
<dbReference type="Pfam" id="PF18803">
    <property type="entry name" value="CxC2"/>
    <property type="match status" value="1"/>
</dbReference>
<gene>
    <name evidence="3" type="ORF">CVT25_004566</name>
</gene>
<feature type="region of interest" description="Disordered" evidence="1">
    <location>
        <begin position="1"/>
        <end position="45"/>
    </location>
</feature>
<keyword evidence="4" id="KW-1185">Reference proteome</keyword>
<proteinExistence type="predicted"/>
<feature type="domain" description="CxC2-like cysteine cluster KDZ transposase-associated" evidence="2">
    <location>
        <begin position="213"/>
        <end position="257"/>
    </location>
</feature>
<feature type="compositionally biased region" description="Pro residues" evidence="1">
    <location>
        <begin position="71"/>
        <end position="84"/>
    </location>
</feature>
<protein>
    <recommendedName>
        <fullName evidence="2">CxC2-like cysteine cluster KDZ transposase-associated domain-containing protein</fullName>
    </recommendedName>
</protein>
<dbReference type="InParanoid" id="A0A409W344"/>
<evidence type="ECO:0000313" key="3">
    <source>
        <dbReference type="EMBL" id="PPQ72950.1"/>
    </source>
</evidence>
<dbReference type="EMBL" id="NHYD01003790">
    <property type="protein sequence ID" value="PPQ72950.1"/>
    <property type="molecule type" value="Genomic_DNA"/>
</dbReference>
<comment type="caution">
    <text evidence="3">The sequence shown here is derived from an EMBL/GenBank/DDBJ whole genome shotgun (WGS) entry which is preliminary data.</text>
</comment>
<dbReference type="Proteomes" id="UP000283269">
    <property type="component" value="Unassembled WGS sequence"/>
</dbReference>
<feature type="region of interest" description="Disordered" evidence="1">
    <location>
        <begin position="64"/>
        <end position="87"/>
    </location>
</feature>
<dbReference type="OrthoDB" id="3235114at2759"/>
<accession>A0A409W344</accession>
<dbReference type="STRING" id="93625.A0A409W344"/>
<name>A0A409W344_PSICY</name>